<dbReference type="Pfam" id="PF00149">
    <property type="entry name" value="Metallophos"/>
    <property type="match status" value="1"/>
</dbReference>
<feature type="transmembrane region" description="Helical" evidence="3">
    <location>
        <begin position="44"/>
        <end position="65"/>
    </location>
</feature>
<evidence type="ECO:0000256" key="1">
    <source>
        <dbReference type="ARBA" id="ARBA00022729"/>
    </source>
</evidence>
<evidence type="ECO:0000313" key="5">
    <source>
        <dbReference type="EMBL" id="KAE9601043.1"/>
    </source>
</evidence>
<reference evidence="6" key="1">
    <citation type="journal article" date="2020" name="Nat. Commun.">
        <title>Genome sequence of the cluster root forming white lupin.</title>
        <authorList>
            <person name="Hufnagel B."/>
            <person name="Marques A."/>
            <person name="Soriano A."/>
            <person name="Marques L."/>
            <person name="Divol F."/>
            <person name="Doumas P."/>
            <person name="Sallet E."/>
            <person name="Mancinotti D."/>
            <person name="Carrere S."/>
            <person name="Marande W."/>
            <person name="Arribat S."/>
            <person name="Keller J."/>
            <person name="Huneau C."/>
            <person name="Blein T."/>
            <person name="Aime D."/>
            <person name="Laguerre M."/>
            <person name="Taylor J."/>
            <person name="Schubert V."/>
            <person name="Nelson M."/>
            <person name="Geu-Flores F."/>
            <person name="Crespi M."/>
            <person name="Gallardo-Guerrero K."/>
            <person name="Delaux P.-M."/>
            <person name="Salse J."/>
            <person name="Berges H."/>
            <person name="Guyot R."/>
            <person name="Gouzy J."/>
            <person name="Peret B."/>
        </authorList>
    </citation>
    <scope>NUCLEOTIDE SEQUENCE [LARGE SCALE GENOMIC DNA]</scope>
    <source>
        <strain evidence="6">cv. Amiga</strain>
    </source>
</reference>
<protein>
    <submittedName>
        <fullName evidence="5">Putative Acid phosphatase</fullName>
    </submittedName>
</protein>
<dbReference type="Gene3D" id="3.60.21.10">
    <property type="match status" value="1"/>
</dbReference>
<dbReference type="InterPro" id="IPR051558">
    <property type="entry name" value="Metallophosphoesterase_PAP"/>
</dbReference>
<dbReference type="EMBL" id="WOCE01000013">
    <property type="protein sequence ID" value="KAE9601043.1"/>
    <property type="molecule type" value="Genomic_DNA"/>
</dbReference>
<dbReference type="Proteomes" id="UP000447434">
    <property type="component" value="Chromosome 13"/>
</dbReference>
<keyword evidence="2" id="KW-0378">Hydrolase</keyword>
<accession>A0A6A4PHK7</accession>
<dbReference type="InterPro" id="IPR029052">
    <property type="entry name" value="Metallo-depent_PP-like"/>
</dbReference>
<keyword evidence="3" id="KW-0472">Membrane</keyword>
<name>A0A6A4PHK7_LUPAL</name>
<dbReference type="PANTHER" id="PTHR10161:SF36">
    <property type="entry name" value="PURPLE ACID PHOSPHATASE 3"/>
    <property type="match status" value="1"/>
</dbReference>
<evidence type="ECO:0000259" key="4">
    <source>
        <dbReference type="Pfam" id="PF00149"/>
    </source>
</evidence>
<comment type="caution">
    <text evidence="5">The sequence shown here is derived from an EMBL/GenBank/DDBJ whole genome shotgun (WGS) entry which is preliminary data.</text>
</comment>
<dbReference type="InterPro" id="IPR004843">
    <property type="entry name" value="Calcineurin-like_PHP"/>
</dbReference>
<evidence type="ECO:0000256" key="2">
    <source>
        <dbReference type="ARBA" id="ARBA00022801"/>
    </source>
</evidence>
<feature type="domain" description="Calcineurin-like phosphoesterase" evidence="4">
    <location>
        <begin position="81"/>
        <end position="174"/>
    </location>
</feature>
<organism evidence="5 6">
    <name type="scientific">Lupinus albus</name>
    <name type="common">White lupine</name>
    <name type="synonym">Lupinus termis</name>
    <dbReference type="NCBI Taxonomy" id="3870"/>
    <lineage>
        <taxon>Eukaryota</taxon>
        <taxon>Viridiplantae</taxon>
        <taxon>Streptophyta</taxon>
        <taxon>Embryophyta</taxon>
        <taxon>Tracheophyta</taxon>
        <taxon>Spermatophyta</taxon>
        <taxon>Magnoliopsida</taxon>
        <taxon>eudicotyledons</taxon>
        <taxon>Gunneridae</taxon>
        <taxon>Pentapetalae</taxon>
        <taxon>rosids</taxon>
        <taxon>fabids</taxon>
        <taxon>Fabales</taxon>
        <taxon>Fabaceae</taxon>
        <taxon>Papilionoideae</taxon>
        <taxon>50 kb inversion clade</taxon>
        <taxon>genistoids sensu lato</taxon>
        <taxon>core genistoids</taxon>
        <taxon>Genisteae</taxon>
        <taxon>Lupinus</taxon>
    </lineage>
</organism>
<keyword evidence="1" id="KW-0732">Signal</keyword>
<keyword evidence="3" id="KW-0812">Transmembrane</keyword>
<dbReference type="OrthoDB" id="1930861at2759"/>
<keyword evidence="6" id="KW-1185">Reference proteome</keyword>
<evidence type="ECO:0000256" key="3">
    <source>
        <dbReference type="SAM" id="Phobius"/>
    </source>
</evidence>
<gene>
    <name evidence="5" type="ORF">Lalb_Chr13g0293581</name>
</gene>
<evidence type="ECO:0000313" key="6">
    <source>
        <dbReference type="Proteomes" id="UP000447434"/>
    </source>
</evidence>
<dbReference type="AlphaFoldDB" id="A0A6A4PHK7"/>
<dbReference type="PANTHER" id="PTHR10161">
    <property type="entry name" value="TARTRATE-RESISTANT ACID PHOSPHATASE TYPE 5"/>
    <property type="match status" value="1"/>
</dbReference>
<dbReference type="SUPFAM" id="SSF56300">
    <property type="entry name" value="Metallo-dependent phosphatases"/>
    <property type="match status" value="1"/>
</dbReference>
<sequence length="198" mass="22525">MIHVFLFLYILTSLIKLAKSLSLFIYLLGNLVVLKAMASSLNQGMLCHVIFIASLLCILVTPSMAKLHRFKYDVKENRPLNFLVIGDWGRKGTYNQSLVAKQMGIVGNKLDLDFVISTGDNFYDNGLTSVDDPAFYDSFVNIYTAPSLQKKWYTVLGNHDYRGVVEAQLSHLQRKKDKRWVCLRSFILDAGIKSYTPF</sequence>
<proteinExistence type="predicted"/>
<keyword evidence="3" id="KW-1133">Transmembrane helix</keyword>
<dbReference type="GO" id="GO:0016787">
    <property type="term" value="F:hydrolase activity"/>
    <property type="evidence" value="ECO:0007669"/>
    <property type="project" value="UniProtKB-KW"/>
</dbReference>